<organism evidence="2 3">
    <name type="scientific">Acanthaster planci</name>
    <name type="common">Crown-of-thorns starfish</name>
    <dbReference type="NCBI Taxonomy" id="133434"/>
    <lineage>
        <taxon>Eukaryota</taxon>
        <taxon>Metazoa</taxon>
        <taxon>Echinodermata</taxon>
        <taxon>Eleutherozoa</taxon>
        <taxon>Asterozoa</taxon>
        <taxon>Asteroidea</taxon>
        <taxon>Valvatacea</taxon>
        <taxon>Valvatida</taxon>
        <taxon>Acanthasteridae</taxon>
        <taxon>Acanthaster</taxon>
    </lineage>
</organism>
<protein>
    <submittedName>
        <fullName evidence="3">Uncharacterized protein LOC110990938</fullName>
    </submittedName>
</protein>
<dbReference type="OrthoDB" id="9281536at2759"/>
<sequence length="165" mass="17691">MGRRDPLPAPARPTQPSELILLTKIWIRVAEFPYLNCSIDQRLFTLETGCSFGYYPRRRSTHSPAFSRVGWSSQDAAGDAALCGAAAPSSGQANFRDPAPYQEKKTLPGAKAGVCGLASQFGPPWRTKGSPCGFRNIDPIPFRTGGEAPALRGGGRPSPLGEDFP</sequence>
<accession>A0A8B8A456</accession>
<name>A0A8B8A456_ACAPL</name>
<keyword evidence="2" id="KW-1185">Reference proteome</keyword>
<dbReference type="RefSeq" id="XP_022111705.1">
    <property type="nucleotide sequence ID" value="XM_022256013.1"/>
</dbReference>
<proteinExistence type="predicted"/>
<dbReference type="Proteomes" id="UP000694845">
    <property type="component" value="Unplaced"/>
</dbReference>
<gene>
    <name evidence="3" type="primary">LOC110990938</name>
</gene>
<reference evidence="3" key="1">
    <citation type="submission" date="2025-08" db="UniProtKB">
        <authorList>
            <consortium name="RefSeq"/>
        </authorList>
    </citation>
    <scope>IDENTIFICATION</scope>
</reference>
<dbReference type="KEGG" id="aplc:110990938"/>
<dbReference type="GeneID" id="110990938"/>
<feature type="region of interest" description="Disordered" evidence="1">
    <location>
        <begin position="83"/>
        <end position="102"/>
    </location>
</feature>
<evidence type="ECO:0000313" key="3">
    <source>
        <dbReference type="RefSeq" id="XP_022111705.1"/>
    </source>
</evidence>
<evidence type="ECO:0000256" key="1">
    <source>
        <dbReference type="SAM" id="MobiDB-lite"/>
    </source>
</evidence>
<dbReference type="AlphaFoldDB" id="A0A8B8A456"/>
<evidence type="ECO:0000313" key="2">
    <source>
        <dbReference type="Proteomes" id="UP000694845"/>
    </source>
</evidence>
<feature type="region of interest" description="Disordered" evidence="1">
    <location>
        <begin position="136"/>
        <end position="165"/>
    </location>
</feature>